<comment type="caution">
    <text evidence="1">The sequence shown here is derived from an EMBL/GenBank/DDBJ whole genome shotgun (WGS) entry which is preliminary data.</text>
</comment>
<sequence length="219" mass="23726">MTPRPTAVLFDLDGTIVDSAPGILSTLAYTYEHLRMPVPPVEELMKWIGPPILESFRDFAGLDEDESRYALAIYRERYREVGVFEASAYPGVPEAIRVIQRAGLPISLATSKPESAAHAILDRIRLSDAFTEITGASEDETRSDKADVVAEALRRLAARGVDVRTRPLMIGDRVHDVEGAAEHLVPTIFVGWGYGAPEEAEGAVAVVETAGELLAALGL</sequence>
<dbReference type="InterPro" id="IPR036412">
    <property type="entry name" value="HAD-like_sf"/>
</dbReference>
<dbReference type="SUPFAM" id="SSF56784">
    <property type="entry name" value="HAD-like"/>
    <property type="match status" value="1"/>
</dbReference>
<dbReference type="PANTHER" id="PTHR43434">
    <property type="entry name" value="PHOSPHOGLYCOLATE PHOSPHATASE"/>
    <property type="match status" value="1"/>
</dbReference>
<dbReference type="Pfam" id="PF13419">
    <property type="entry name" value="HAD_2"/>
    <property type="match status" value="1"/>
</dbReference>
<proteinExistence type="predicted"/>
<gene>
    <name evidence="1" type="ORF">NUH29_11315</name>
</gene>
<dbReference type="InterPro" id="IPR050155">
    <property type="entry name" value="HAD-like_hydrolase_sf"/>
</dbReference>
<reference evidence="1 2" key="1">
    <citation type="submission" date="2022-08" db="EMBL/GenBank/DDBJ databases">
        <authorList>
            <person name="Li F."/>
        </authorList>
    </citation>
    <scope>NUCLEOTIDE SEQUENCE [LARGE SCALE GENOMIC DNA]</scope>
    <source>
        <strain evidence="1 2">10F1B-8-1</strain>
    </source>
</reference>
<dbReference type="InterPro" id="IPR023214">
    <property type="entry name" value="HAD_sf"/>
</dbReference>
<dbReference type="InterPro" id="IPR023198">
    <property type="entry name" value="PGP-like_dom2"/>
</dbReference>
<dbReference type="InterPro" id="IPR041492">
    <property type="entry name" value="HAD_2"/>
</dbReference>
<dbReference type="RefSeq" id="WP_258799242.1">
    <property type="nucleotide sequence ID" value="NZ_JANTHX010000007.1"/>
</dbReference>
<dbReference type="Gene3D" id="3.40.50.1000">
    <property type="entry name" value="HAD superfamily/HAD-like"/>
    <property type="match status" value="1"/>
</dbReference>
<protein>
    <submittedName>
        <fullName evidence="1">HAD hydrolase-like protein</fullName>
    </submittedName>
</protein>
<accession>A0ABT1ZHE4</accession>
<dbReference type="EMBL" id="JANTHX010000007">
    <property type="protein sequence ID" value="MCS0500133.1"/>
    <property type="molecule type" value="Genomic_DNA"/>
</dbReference>
<organism evidence="1 2">
    <name type="scientific">Protaetiibacter mangrovi</name>
    <dbReference type="NCBI Taxonomy" id="2970926"/>
    <lineage>
        <taxon>Bacteria</taxon>
        <taxon>Bacillati</taxon>
        <taxon>Actinomycetota</taxon>
        <taxon>Actinomycetes</taxon>
        <taxon>Micrococcales</taxon>
        <taxon>Microbacteriaceae</taxon>
        <taxon>Protaetiibacter</taxon>
    </lineage>
</organism>
<dbReference type="PANTHER" id="PTHR43434:SF20">
    <property type="entry name" value="5'-NUCLEOTIDASE"/>
    <property type="match status" value="1"/>
</dbReference>
<name>A0ABT1ZHE4_9MICO</name>
<dbReference type="Proteomes" id="UP001205337">
    <property type="component" value="Unassembled WGS sequence"/>
</dbReference>
<keyword evidence="2" id="KW-1185">Reference proteome</keyword>
<evidence type="ECO:0000313" key="1">
    <source>
        <dbReference type="EMBL" id="MCS0500133.1"/>
    </source>
</evidence>
<evidence type="ECO:0000313" key="2">
    <source>
        <dbReference type="Proteomes" id="UP001205337"/>
    </source>
</evidence>
<dbReference type="Gene3D" id="1.10.150.240">
    <property type="entry name" value="Putative phosphatase, domain 2"/>
    <property type="match status" value="1"/>
</dbReference>